<evidence type="ECO:0000313" key="2">
    <source>
        <dbReference type="EMBL" id="NCJ06007.1"/>
    </source>
</evidence>
<keyword evidence="3" id="KW-1185">Reference proteome</keyword>
<dbReference type="EMBL" id="WVIC01000008">
    <property type="protein sequence ID" value="NCJ06007.1"/>
    <property type="molecule type" value="Genomic_DNA"/>
</dbReference>
<dbReference type="InterPro" id="IPR011330">
    <property type="entry name" value="Glyco_hydro/deAcase_b/a-brl"/>
</dbReference>
<dbReference type="Proteomes" id="UP000607397">
    <property type="component" value="Unassembled WGS sequence"/>
</dbReference>
<dbReference type="AlphaFoldDB" id="A0A8K1ZYJ4"/>
<protein>
    <submittedName>
        <fullName evidence="2">Polysaccharide deacetylase family protein</fullName>
    </submittedName>
</protein>
<dbReference type="PANTHER" id="PTHR10587">
    <property type="entry name" value="GLYCOSYL TRANSFERASE-RELATED"/>
    <property type="match status" value="1"/>
</dbReference>
<dbReference type="RefSeq" id="WP_161824482.1">
    <property type="nucleotide sequence ID" value="NZ_WVIC01000008.1"/>
</dbReference>
<evidence type="ECO:0000313" key="3">
    <source>
        <dbReference type="Proteomes" id="UP000607397"/>
    </source>
</evidence>
<dbReference type="PANTHER" id="PTHR10587:SF137">
    <property type="entry name" value="4-DEOXY-4-FORMAMIDO-L-ARABINOSE-PHOSPHOUNDECAPRENOL DEFORMYLASE ARND-RELATED"/>
    <property type="match status" value="1"/>
</dbReference>
<accession>A0A8K1ZYJ4</accession>
<dbReference type="Gene3D" id="3.20.20.370">
    <property type="entry name" value="Glycoside hydrolase/deacetylase"/>
    <property type="match status" value="1"/>
</dbReference>
<organism evidence="2 3">
    <name type="scientific">Petrachloros mirabilis ULC683</name>
    <dbReference type="NCBI Taxonomy" id="2781853"/>
    <lineage>
        <taxon>Bacteria</taxon>
        <taxon>Bacillati</taxon>
        <taxon>Cyanobacteriota</taxon>
        <taxon>Cyanophyceae</taxon>
        <taxon>Synechococcales</taxon>
        <taxon>Petrachlorosaceae</taxon>
        <taxon>Petrachloros</taxon>
        <taxon>Petrachloros mirabilis</taxon>
    </lineage>
</organism>
<dbReference type="GO" id="GO:0005975">
    <property type="term" value="P:carbohydrate metabolic process"/>
    <property type="evidence" value="ECO:0007669"/>
    <property type="project" value="InterPro"/>
</dbReference>
<feature type="domain" description="NodB homology" evidence="1">
    <location>
        <begin position="30"/>
        <end position="213"/>
    </location>
</feature>
<gene>
    <name evidence="2" type="ORF">GS597_05665</name>
</gene>
<reference evidence="2" key="1">
    <citation type="submission" date="2019-12" db="EMBL/GenBank/DDBJ databases">
        <title>High-Quality draft genome sequences of three cyanobacteria isolated from the limestone walls of the Old Cathedral of Coimbra.</title>
        <authorList>
            <person name="Tiago I."/>
            <person name="Soares F."/>
            <person name="Portugal A."/>
        </authorList>
    </citation>
    <scope>NUCLEOTIDE SEQUENCE [LARGE SCALE GENOMIC DNA]</scope>
    <source>
        <strain evidence="2">C</strain>
    </source>
</reference>
<dbReference type="GO" id="GO:0016810">
    <property type="term" value="F:hydrolase activity, acting on carbon-nitrogen (but not peptide) bonds"/>
    <property type="evidence" value="ECO:0007669"/>
    <property type="project" value="InterPro"/>
</dbReference>
<dbReference type="InterPro" id="IPR002509">
    <property type="entry name" value="NODB_dom"/>
</dbReference>
<name>A0A8K1ZYJ4_9CYAN</name>
<dbReference type="Pfam" id="PF01522">
    <property type="entry name" value="Polysacc_deac_1"/>
    <property type="match status" value="1"/>
</dbReference>
<dbReference type="InterPro" id="IPR050248">
    <property type="entry name" value="Polysacc_deacetylase_ArnD"/>
</dbReference>
<dbReference type="PROSITE" id="PS51677">
    <property type="entry name" value="NODB"/>
    <property type="match status" value="1"/>
</dbReference>
<evidence type="ECO:0000259" key="1">
    <source>
        <dbReference type="PROSITE" id="PS51677"/>
    </source>
</evidence>
<dbReference type="SUPFAM" id="SSF88713">
    <property type="entry name" value="Glycoside hydrolase/deacetylase"/>
    <property type="match status" value="1"/>
</dbReference>
<dbReference type="CDD" id="cd10917">
    <property type="entry name" value="CE4_NodB_like_6s_7s"/>
    <property type="match status" value="1"/>
</dbReference>
<comment type="caution">
    <text evidence="2">The sequence shown here is derived from an EMBL/GenBank/DDBJ whole genome shotgun (WGS) entry which is preliminary data.</text>
</comment>
<proteinExistence type="predicted"/>
<sequence length="232" mass="26278">MTLAPWLPLIHRLVSPWFQDCLWQGSPVLPEIALTFDDGPHPEYTPALLAVLRSHTIPATFFCLGERVKYFPDLVRATVAEGHWLGLHGYTHQSFPFMPLVAVQQSLQQTQQIIASTCNLDASQLRDVRPPNGLLTPRLQRHLSQWGYRTVQWTVVPVDWVCPGVAVVTQRILKQTRNGAIIVLHDGFCGGRDVAAIARQVIPALQAQGFRFVTLDRLWQQHKRSHPTQHRP</sequence>